<dbReference type="InterPro" id="IPR013762">
    <property type="entry name" value="Integrase-like_cat_sf"/>
</dbReference>
<evidence type="ECO:0000313" key="4">
    <source>
        <dbReference type="EMBL" id="CAD0312916.1"/>
    </source>
</evidence>
<dbReference type="InterPro" id="IPR011010">
    <property type="entry name" value="DNA_brk_join_enz"/>
</dbReference>
<dbReference type="PROSITE" id="PS51898">
    <property type="entry name" value="TYR_RECOMBINASE"/>
    <property type="match status" value="1"/>
</dbReference>
<protein>
    <submittedName>
        <fullName evidence="4">Tyrosine recombinase XerC</fullName>
    </submittedName>
</protein>
<dbReference type="AlphaFoldDB" id="A0A6V7CAJ1"/>
<dbReference type="Pfam" id="PF00589">
    <property type="entry name" value="Phage_integrase"/>
    <property type="match status" value="1"/>
</dbReference>
<dbReference type="EMBL" id="LR828261">
    <property type="protein sequence ID" value="CAD0312932.1"/>
    <property type="molecule type" value="Genomic_DNA"/>
</dbReference>
<dbReference type="EMBL" id="LR828261">
    <property type="protein sequence ID" value="CAD0312916.1"/>
    <property type="molecule type" value="Genomic_DNA"/>
</dbReference>
<dbReference type="GO" id="GO:0006310">
    <property type="term" value="P:DNA recombination"/>
    <property type="evidence" value="ECO:0007669"/>
    <property type="project" value="UniProtKB-KW"/>
</dbReference>
<feature type="domain" description="Tyr recombinase" evidence="3">
    <location>
        <begin position="262"/>
        <end position="460"/>
    </location>
</feature>
<evidence type="ECO:0000256" key="1">
    <source>
        <dbReference type="ARBA" id="ARBA00022908"/>
    </source>
</evidence>
<dbReference type="SUPFAM" id="SSF56349">
    <property type="entry name" value="DNA breaking-rejoining enzymes"/>
    <property type="match status" value="1"/>
</dbReference>
<gene>
    <name evidence="4" type="primary">xerC_2</name>
    <name evidence="4" type="ORF">CFBP2533_11350</name>
</gene>
<dbReference type="InterPro" id="IPR050090">
    <property type="entry name" value="Tyrosine_recombinase_XerCD"/>
</dbReference>
<dbReference type="CDD" id="cd01184">
    <property type="entry name" value="INT_C_like_1"/>
    <property type="match status" value="1"/>
</dbReference>
<sequence length="481" mass="52710">MRFLVPVDLRGQVGSRFLVRPLNLRPGDAARLVSAYMGMALSKAFQALRQGKPVDLDEVLRRIREQGLRELTLTDVTLPNGTRLGKAQIDTPEDAALFAELLREPASENAAPTKPSGWRTGKVKASGPLLSKAIADHLGDLGRAKLHSKTVLESRHSLRLFAGAVGQDLAVSELTADHVRAFFDVVRWWPSNATKRAPYKGLAVMDVVALAQANQVPEPAAWTVAKHRQRLSVFLVSLVSAGLLASNPLAGIRAISTPDADDTGEPFTDDQLKAIFDPMAFPAWAKKYPHRWFGPMLGLYSGARVNEIAQLRVEDIDTIDGVPGFFVRQGGKGQSVKNKNSRRFVPLAKPVIDAGFLVYIDEVRQAGHTQIFPHLPNSTGLGFGRQLSRQFSVYIKRQGITAKGQGFHGFRHTIASRLDEAGVSASAIAAITGHARGQGVLEKFYIDRRTLPDRVATLAKFSPLIKMPIYRSKMFPMSNIF</sequence>
<dbReference type="Gene3D" id="1.10.443.10">
    <property type="entry name" value="Intergrase catalytic core"/>
    <property type="match status" value="1"/>
</dbReference>
<name>A0A6V7CAJ1_9XANT</name>
<accession>A0A6V7CAJ1</accession>
<dbReference type="GO" id="GO:0003677">
    <property type="term" value="F:DNA binding"/>
    <property type="evidence" value="ECO:0007669"/>
    <property type="project" value="InterPro"/>
</dbReference>
<organism evidence="4">
    <name type="scientific">Xanthomonas hortorum pv. pelargonii</name>
    <dbReference type="NCBI Taxonomy" id="453602"/>
    <lineage>
        <taxon>Bacteria</taxon>
        <taxon>Pseudomonadati</taxon>
        <taxon>Pseudomonadota</taxon>
        <taxon>Gammaproteobacteria</taxon>
        <taxon>Lysobacterales</taxon>
        <taxon>Lysobacteraceae</taxon>
        <taxon>Xanthomonas</taxon>
    </lineage>
</organism>
<keyword evidence="1" id="KW-0229">DNA integration</keyword>
<evidence type="ECO:0000259" key="3">
    <source>
        <dbReference type="PROSITE" id="PS51898"/>
    </source>
</evidence>
<reference evidence="4" key="1">
    <citation type="submission" date="2020-07" db="EMBL/GenBank/DDBJ databases">
        <authorList>
            <person name="Pothier F. J."/>
        </authorList>
    </citation>
    <scope>NUCLEOTIDE SEQUENCE</scope>
    <source>
        <strain evidence="4">CFBP 2533</strain>
    </source>
</reference>
<dbReference type="InterPro" id="IPR002104">
    <property type="entry name" value="Integrase_catalytic"/>
</dbReference>
<dbReference type="GO" id="GO:0015074">
    <property type="term" value="P:DNA integration"/>
    <property type="evidence" value="ECO:0007669"/>
    <property type="project" value="UniProtKB-KW"/>
</dbReference>
<dbReference type="PANTHER" id="PTHR30349:SF64">
    <property type="entry name" value="PROPHAGE INTEGRASE INTD-RELATED"/>
    <property type="match status" value="1"/>
</dbReference>
<evidence type="ECO:0000256" key="2">
    <source>
        <dbReference type="ARBA" id="ARBA00023172"/>
    </source>
</evidence>
<dbReference type="PANTHER" id="PTHR30349">
    <property type="entry name" value="PHAGE INTEGRASE-RELATED"/>
    <property type="match status" value="1"/>
</dbReference>
<keyword evidence="2" id="KW-0233">DNA recombination</keyword>
<proteinExistence type="predicted"/>